<sequence>MDLKRLLPLRKKDPRAALKAVLADFDLPSFPAQVMNVLKRLRDPEASMAEVAREVEKDPGMVLKVLRTVNSAAFGLTKEVSNLSHAVSLLGRGRLESLLLPLAVREALPAFQSRVLTADRFWFAAALRGEIARGLARLAQPAAQEEAYTAAFLQDLGIPALIRAKGAAYDEVLGEWLAGGGEADLAELEARRFQVDHATVGALMAEAWDLPGYLVANLQHHHGGEAGGADPAVRLAAVVRYRGPEAEREPFLAAAEAAGLPPATIEEIYDQAAGKAAEMARLFA</sequence>
<dbReference type="PANTHER" id="PTHR33525:SF3">
    <property type="entry name" value="RIBONUCLEASE Y"/>
    <property type="match status" value="1"/>
</dbReference>
<comment type="caution">
    <text evidence="2">The sequence shown here is derived from an EMBL/GenBank/DDBJ whole genome shotgun (WGS) entry which is preliminary data.</text>
</comment>
<gene>
    <name evidence="2" type="ORF">G3N55_09585</name>
</gene>
<feature type="domain" description="HDOD" evidence="1">
    <location>
        <begin position="27"/>
        <end position="224"/>
    </location>
</feature>
<dbReference type="Pfam" id="PF08668">
    <property type="entry name" value="HDOD"/>
    <property type="match status" value="1"/>
</dbReference>
<dbReference type="PROSITE" id="PS51833">
    <property type="entry name" value="HDOD"/>
    <property type="match status" value="1"/>
</dbReference>
<organism evidence="2 3">
    <name type="scientific">Dissulfurirhabdus thermomarina</name>
    <dbReference type="NCBI Taxonomy" id="1765737"/>
    <lineage>
        <taxon>Bacteria</taxon>
        <taxon>Deltaproteobacteria</taxon>
        <taxon>Dissulfurirhabdaceae</taxon>
        <taxon>Dissulfurirhabdus</taxon>
    </lineage>
</organism>
<dbReference type="SUPFAM" id="SSF109604">
    <property type="entry name" value="HD-domain/PDEase-like"/>
    <property type="match status" value="1"/>
</dbReference>
<keyword evidence="3" id="KW-1185">Reference proteome</keyword>
<protein>
    <submittedName>
        <fullName evidence="2">HDOD domain-containing protein</fullName>
    </submittedName>
</protein>
<evidence type="ECO:0000313" key="2">
    <source>
        <dbReference type="EMBL" id="NDY43091.1"/>
    </source>
</evidence>
<dbReference type="InterPro" id="IPR052340">
    <property type="entry name" value="RNase_Y/CdgJ"/>
</dbReference>
<evidence type="ECO:0000313" key="3">
    <source>
        <dbReference type="Proteomes" id="UP000469346"/>
    </source>
</evidence>
<dbReference type="RefSeq" id="WP_163299207.1">
    <property type="nucleotide sequence ID" value="NZ_JAAGRR010000119.1"/>
</dbReference>
<name>A0A6N9TP87_DISTH</name>
<proteinExistence type="predicted"/>
<dbReference type="Proteomes" id="UP000469346">
    <property type="component" value="Unassembled WGS sequence"/>
</dbReference>
<dbReference type="Gene3D" id="1.10.3210.10">
    <property type="entry name" value="Hypothetical protein af1432"/>
    <property type="match status" value="1"/>
</dbReference>
<reference evidence="2 3" key="1">
    <citation type="submission" date="2020-02" db="EMBL/GenBank/DDBJ databases">
        <title>Comparative genomics of sulfur disproportionating microorganisms.</title>
        <authorList>
            <person name="Ward L.M."/>
            <person name="Bertran E."/>
            <person name="Johnston D.T."/>
        </authorList>
    </citation>
    <scope>NUCLEOTIDE SEQUENCE [LARGE SCALE GENOMIC DNA]</scope>
    <source>
        <strain evidence="2 3">DSM 100025</strain>
    </source>
</reference>
<dbReference type="AlphaFoldDB" id="A0A6N9TP87"/>
<evidence type="ECO:0000259" key="1">
    <source>
        <dbReference type="PROSITE" id="PS51833"/>
    </source>
</evidence>
<accession>A0A6N9TP87</accession>
<dbReference type="PANTHER" id="PTHR33525">
    <property type="match status" value="1"/>
</dbReference>
<dbReference type="InterPro" id="IPR013976">
    <property type="entry name" value="HDOD"/>
</dbReference>
<dbReference type="EMBL" id="JAAGRR010000119">
    <property type="protein sequence ID" value="NDY43091.1"/>
    <property type="molecule type" value="Genomic_DNA"/>
</dbReference>